<evidence type="ECO:0000256" key="10">
    <source>
        <dbReference type="ARBA" id="ARBA00023157"/>
    </source>
</evidence>
<keyword evidence="10" id="KW-1015">Disulfide bond</keyword>
<dbReference type="SUPFAM" id="SSF55424">
    <property type="entry name" value="FAD/NAD-linked reductases, dimerisation (C-terminal) domain"/>
    <property type="match status" value="1"/>
</dbReference>
<dbReference type="InterPro" id="IPR023753">
    <property type="entry name" value="FAD/NAD-binding_dom"/>
</dbReference>
<evidence type="ECO:0000256" key="9">
    <source>
        <dbReference type="ARBA" id="ARBA00023027"/>
    </source>
</evidence>
<keyword evidence="5" id="KW-0963">Cytoplasm</keyword>
<dbReference type="AlphaFoldDB" id="W2UZ04"/>
<feature type="disulfide bond" description="Redox-active" evidence="15">
    <location>
        <begin position="40"/>
        <end position="45"/>
    </location>
</feature>
<feature type="binding site" evidence="14">
    <location>
        <position position="203"/>
    </location>
    <ligand>
        <name>NAD(+)</name>
        <dbReference type="ChEBI" id="CHEBI:57540"/>
    </ligand>
</feature>
<feature type="active site" description="Proton acceptor" evidence="13">
    <location>
        <position position="442"/>
    </location>
</feature>
<evidence type="ECO:0000256" key="3">
    <source>
        <dbReference type="ARBA" id="ARBA00012608"/>
    </source>
</evidence>
<comment type="similarity">
    <text evidence="2 16">Belongs to the class-I pyridine nucleotide-disulfide oxidoreductase family.</text>
</comment>
<dbReference type="InterPro" id="IPR050151">
    <property type="entry name" value="Class-I_Pyr_Nuc-Dis_Oxidored"/>
</dbReference>
<evidence type="ECO:0000256" key="2">
    <source>
        <dbReference type="ARBA" id="ARBA00007532"/>
    </source>
</evidence>
<comment type="miscellaneous">
    <text evidence="16">The active site is a redox-active disulfide bond.</text>
</comment>
<dbReference type="PROSITE" id="PS00076">
    <property type="entry name" value="PYRIDINE_REDOX_1"/>
    <property type="match status" value="1"/>
</dbReference>
<evidence type="ECO:0000259" key="18">
    <source>
        <dbReference type="Pfam" id="PF07992"/>
    </source>
</evidence>
<evidence type="ECO:0000256" key="14">
    <source>
        <dbReference type="PIRSR" id="PIRSR000350-3"/>
    </source>
</evidence>
<evidence type="ECO:0000256" key="11">
    <source>
        <dbReference type="ARBA" id="ARBA00023284"/>
    </source>
</evidence>
<dbReference type="FunFam" id="3.30.390.30:FF:000001">
    <property type="entry name" value="Dihydrolipoyl dehydrogenase"/>
    <property type="match status" value="1"/>
</dbReference>
<evidence type="ECO:0000256" key="7">
    <source>
        <dbReference type="ARBA" id="ARBA00022827"/>
    </source>
</evidence>
<evidence type="ECO:0000313" key="19">
    <source>
        <dbReference type="EMBL" id="ETO91356.1"/>
    </source>
</evidence>
<dbReference type="Pfam" id="PF02852">
    <property type="entry name" value="Pyr_redox_dim"/>
    <property type="match status" value="1"/>
</dbReference>
<dbReference type="InterPro" id="IPR012999">
    <property type="entry name" value="Pyr_OxRdtase_I_AS"/>
</dbReference>
<dbReference type="STRING" id="1401685.P857_267"/>
<dbReference type="GO" id="GO:0050660">
    <property type="term" value="F:flavin adenine dinucleotide binding"/>
    <property type="evidence" value="ECO:0007669"/>
    <property type="project" value="InterPro"/>
</dbReference>
<keyword evidence="11 16" id="KW-0676">Redox-active center</keyword>
<keyword evidence="14" id="KW-0547">Nucleotide-binding</keyword>
<dbReference type="GO" id="GO:0004148">
    <property type="term" value="F:dihydrolipoyl dehydrogenase (NADH) activity"/>
    <property type="evidence" value="ECO:0007669"/>
    <property type="project" value="UniProtKB-EC"/>
</dbReference>
<dbReference type="Pfam" id="PF07992">
    <property type="entry name" value="Pyr_redox_2"/>
    <property type="match status" value="1"/>
</dbReference>
<dbReference type="PANTHER" id="PTHR22912:SF217">
    <property type="entry name" value="DIHYDROLIPOYL DEHYDROGENASE"/>
    <property type="match status" value="1"/>
</dbReference>
<dbReference type="InterPro" id="IPR001100">
    <property type="entry name" value="Pyr_nuc-diS_OxRdtase"/>
</dbReference>
<evidence type="ECO:0000256" key="4">
    <source>
        <dbReference type="ARBA" id="ARBA00016961"/>
    </source>
</evidence>
<name>W2UZ04_9RICK</name>
<dbReference type="Proteomes" id="UP000018951">
    <property type="component" value="Unassembled WGS sequence"/>
</dbReference>
<comment type="catalytic activity">
    <reaction evidence="12 16">
        <text>N(6)-[(R)-dihydrolipoyl]-L-lysyl-[protein] + NAD(+) = N(6)-[(R)-lipoyl]-L-lysyl-[protein] + NADH + H(+)</text>
        <dbReference type="Rhea" id="RHEA:15045"/>
        <dbReference type="Rhea" id="RHEA-COMP:10474"/>
        <dbReference type="Rhea" id="RHEA-COMP:10475"/>
        <dbReference type="ChEBI" id="CHEBI:15378"/>
        <dbReference type="ChEBI" id="CHEBI:57540"/>
        <dbReference type="ChEBI" id="CHEBI:57945"/>
        <dbReference type="ChEBI" id="CHEBI:83099"/>
        <dbReference type="ChEBI" id="CHEBI:83100"/>
        <dbReference type="EC" id="1.8.1.4"/>
    </reaction>
</comment>
<feature type="domain" description="Pyridine nucleotide-disulphide oxidoreductase dimerisation" evidence="17">
    <location>
        <begin position="343"/>
        <end position="452"/>
    </location>
</feature>
<keyword evidence="7 14" id="KW-0274">FAD</keyword>
<evidence type="ECO:0000256" key="5">
    <source>
        <dbReference type="ARBA" id="ARBA00022490"/>
    </source>
</evidence>
<dbReference type="InterPro" id="IPR004099">
    <property type="entry name" value="Pyr_nucl-diS_OxRdtase_dimer"/>
</dbReference>
<evidence type="ECO:0000256" key="12">
    <source>
        <dbReference type="ARBA" id="ARBA00049187"/>
    </source>
</evidence>
<feature type="domain" description="FAD/NAD(P)-binding" evidence="18">
    <location>
        <begin position="3"/>
        <end position="323"/>
    </location>
</feature>
<feature type="binding site" evidence="14">
    <location>
        <begin position="180"/>
        <end position="187"/>
    </location>
    <ligand>
        <name>NAD(+)</name>
        <dbReference type="ChEBI" id="CHEBI:57540"/>
    </ligand>
</feature>
<evidence type="ECO:0000256" key="13">
    <source>
        <dbReference type="PIRSR" id="PIRSR000350-2"/>
    </source>
</evidence>
<evidence type="ECO:0000313" key="20">
    <source>
        <dbReference type="Proteomes" id="UP000018951"/>
    </source>
</evidence>
<reference evidence="19 20" key="1">
    <citation type="journal article" date="2013" name="PLoS ONE">
        <title>Bacterial endosymbiosis in a chordate host: long-term co-evolution and conservation of secondary metabolism.</title>
        <authorList>
            <person name="Kwan J.C."/>
            <person name="Schmidt E.W."/>
        </authorList>
    </citation>
    <scope>NUCLEOTIDE SEQUENCE [LARGE SCALE GENOMIC DNA]</scope>
    <source>
        <strain evidence="20">L6</strain>
    </source>
</reference>
<evidence type="ECO:0000256" key="8">
    <source>
        <dbReference type="ARBA" id="ARBA00023002"/>
    </source>
</evidence>
<dbReference type="PRINTS" id="PR00368">
    <property type="entry name" value="FADPNR"/>
</dbReference>
<dbReference type="SUPFAM" id="SSF51905">
    <property type="entry name" value="FAD/NAD(P)-binding domain"/>
    <property type="match status" value="1"/>
</dbReference>
<dbReference type="EMBL" id="AXCJ01000005">
    <property type="protein sequence ID" value="ETO91356.1"/>
    <property type="molecule type" value="Genomic_DNA"/>
</dbReference>
<keyword evidence="6 16" id="KW-0285">Flavoprotein</keyword>
<feature type="binding site" evidence="14">
    <location>
        <position position="49"/>
    </location>
    <ligand>
        <name>FAD</name>
        <dbReference type="ChEBI" id="CHEBI:57692"/>
    </ligand>
</feature>
<feature type="binding site" evidence="14">
    <location>
        <position position="309"/>
    </location>
    <ligand>
        <name>FAD</name>
        <dbReference type="ChEBI" id="CHEBI:57692"/>
    </ligand>
</feature>
<keyword evidence="8 16" id="KW-0560">Oxidoreductase</keyword>
<feature type="binding site" evidence="14">
    <location>
        <position position="268"/>
    </location>
    <ligand>
        <name>NAD(+)</name>
        <dbReference type="ChEBI" id="CHEBI:57540"/>
    </ligand>
</feature>
<dbReference type="PATRIC" id="fig|1401685.3.peg.555"/>
<dbReference type="NCBIfam" id="TIGR01350">
    <property type="entry name" value="lipoamide_DH"/>
    <property type="match status" value="1"/>
</dbReference>
<dbReference type="InterPro" id="IPR006258">
    <property type="entry name" value="Lipoamide_DH"/>
</dbReference>
<comment type="caution">
    <text evidence="19">The sequence shown here is derived from an EMBL/GenBank/DDBJ whole genome shotgun (WGS) entry which is preliminary data.</text>
</comment>
<evidence type="ECO:0000256" key="16">
    <source>
        <dbReference type="RuleBase" id="RU003692"/>
    </source>
</evidence>
<keyword evidence="9 14" id="KW-0520">NAD</keyword>
<evidence type="ECO:0000256" key="15">
    <source>
        <dbReference type="PIRSR" id="PIRSR000350-4"/>
    </source>
</evidence>
<dbReference type="GO" id="GO:0006103">
    <property type="term" value="P:2-oxoglutarate metabolic process"/>
    <property type="evidence" value="ECO:0007669"/>
    <property type="project" value="TreeGrafter"/>
</dbReference>
<dbReference type="PIRSF" id="PIRSF000350">
    <property type="entry name" value="Mercury_reductase_MerA"/>
    <property type="match status" value="1"/>
</dbReference>
<comment type="subcellular location">
    <subcellularLocation>
        <location evidence="1">Cytoplasm</location>
    </subcellularLocation>
</comment>
<dbReference type="Gene3D" id="3.30.390.30">
    <property type="match status" value="1"/>
</dbReference>
<organism evidence="19 20">
    <name type="scientific">Candidatus Xenolissoclinum pacificiensis L6</name>
    <dbReference type="NCBI Taxonomy" id="1401685"/>
    <lineage>
        <taxon>Bacteria</taxon>
        <taxon>Pseudomonadati</taxon>
        <taxon>Pseudomonadota</taxon>
        <taxon>Alphaproteobacteria</taxon>
        <taxon>Rickettsiales</taxon>
        <taxon>Anaplasmataceae</taxon>
        <taxon>Candidatus Xenolissoclinum</taxon>
    </lineage>
</organism>
<dbReference type="PRINTS" id="PR00411">
    <property type="entry name" value="PNDRDTASEI"/>
</dbReference>
<accession>W2UZ04</accession>
<protein>
    <recommendedName>
        <fullName evidence="4 16">Dihydrolipoyl dehydrogenase</fullName>
        <ecNumber evidence="3 16">1.8.1.4</ecNumber>
    </recommendedName>
</protein>
<keyword evidence="20" id="KW-1185">Reference proteome</keyword>
<gene>
    <name evidence="19" type="primary">lpdA</name>
    <name evidence="19" type="ORF">P857_267</name>
</gene>
<dbReference type="GO" id="GO:0005737">
    <property type="term" value="C:cytoplasm"/>
    <property type="evidence" value="ECO:0007669"/>
    <property type="project" value="UniProtKB-SubCell"/>
</dbReference>
<dbReference type="InterPro" id="IPR016156">
    <property type="entry name" value="FAD/NAD-linked_Rdtase_dimer_sf"/>
</dbReference>
<comment type="cofactor">
    <cofactor evidence="14 16">
        <name>FAD</name>
        <dbReference type="ChEBI" id="CHEBI:57692"/>
    </cofactor>
    <text evidence="14 16">Binds 1 FAD per subunit.</text>
</comment>
<dbReference type="Gene3D" id="3.50.50.60">
    <property type="entry name" value="FAD/NAD(P)-binding domain"/>
    <property type="match status" value="2"/>
</dbReference>
<evidence type="ECO:0000256" key="6">
    <source>
        <dbReference type="ARBA" id="ARBA00022630"/>
    </source>
</evidence>
<evidence type="ECO:0000259" key="17">
    <source>
        <dbReference type="Pfam" id="PF02852"/>
    </source>
</evidence>
<dbReference type="EC" id="1.8.1.4" evidence="3 16"/>
<evidence type="ECO:0000256" key="1">
    <source>
        <dbReference type="ARBA" id="ARBA00004496"/>
    </source>
</evidence>
<dbReference type="InterPro" id="IPR036188">
    <property type="entry name" value="FAD/NAD-bd_sf"/>
</dbReference>
<sequence length="465" mass="50685">MKYDIVIIGSGPAGYHAAIIAAQNGLKIAIVESNDIGGTCANWGCIPTKSLLHIAHQYQFIKNHAKKFGINVEKTSISFSEVMQKSRDAATRLSGGVKFLLSSYKEITVFQNSTATLKNSTAVIVKTNDKTQELDTKYVIIATGATPRSIPNITVDHQKIWNYKDALSAKTLPKNLLIVGSGAIGMEFADIYSSLGTSVHIVENQKNILPSMDHTISQFMEKILTKKIKIYTNTNCDIDVNNMSVTLSSASNKKTSISNIDNILIAIGVTPNISNLGLENTKINTNTQGFIMTNSHCQTDEKNIYAIGDVRGNPCLAHKGNHEAHISIHHIMNHVTSSPSPLIPLCIYTNPQVASIGLTEEQAQEIHKDNIKIGISDASSNGKLTSIQESNGLIKLIIHKSTGEILGCHMLGTSVTEIIQSVNIFHNMEATVHEIQNMIFAHPTESEMLYEAALSIDKKAINQIN</sequence>
<dbReference type="PANTHER" id="PTHR22912">
    <property type="entry name" value="DISULFIDE OXIDOREDUCTASE"/>
    <property type="match status" value="1"/>
</dbReference>
<proteinExistence type="inferred from homology"/>